<comment type="caution">
    <text evidence="2">The sequence shown here is derived from an EMBL/GenBank/DDBJ whole genome shotgun (WGS) entry which is preliminary data.</text>
</comment>
<dbReference type="Proteomes" id="UP000727962">
    <property type="component" value="Unassembled WGS sequence"/>
</dbReference>
<evidence type="ECO:0000313" key="3">
    <source>
        <dbReference type="Proteomes" id="UP000727962"/>
    </source>
</evidence>
<accession>A0A931LV92</accession>
<proteinExistence type="predicted"/>
<protein>
    <submittedName>
        <fullName evidence="2">Uncharacterized protein</fullName>
    </submittedName>
</protein>
<reference evidence="2" key="1">
    <citation type="submission" date="2020-07" db="EMBL/GenBank/DDBJ databases">
        <title>Huge and variable diversity of episymbiotic CPR bacteria and DPANN archaea in groundwater ecosystems.</title>
        <authorList>
            <person name="He C.Y."/>
            <person name="Keren R."/>
            <person name="Whittaker M."/>
            <person name="Farag I.F."/>
            <person name="Doudna J."/>
            <person name="Cate J.H.D."/>
            <person name="Banfield J.F."/>
        </authorList>
    </citation>
    <scope>NUCLEOTIDE SEQUENCE</scope>
    <source>
        <strain evidence="2">NC_groundwater_17_Pr7_B-0.1um_64_12</strain>
    </source>
</reference>
<dbReference type="AlphaFoldDB" id="A0A931LV92"/>
<evidence type="ECO:0000256" key="1">
    <source>
        <dbReference type="SAM" id="MobiDB-lite"/>
    </source>
</evidence>
<dbReference type="EMBL" id="JACOSL010000002">
    <property type="protein sequence ID" value="MBI1755515.1"/>
    <property type="molecule type" value="Genomic_DNA"/>
</dbReference>
<feature type="region of interest" description="Disordered" evidence="1">
    <location>
        <begin position="137"/>
        <end position="167"/>
    </location>
</feature>
<evidence type="ECO:0000313" key="2">
    <source>
        <dbReference type="EMBL" id="MBI1755515.1"/>
    </source>
</evidence>
<gene>
    <name evidence="2" type="ORF">HYR64_00220</name>
</gene>
<organism evidence="2 3">
    <name type="scientific">Fimbriimonas ginsengisoli</name>
    <dbReference type="NCBI Taxonomy" id="1005039"/>
    <lineage>
        <taxon>Bacteria</taxon>
        <taxon>Bacillati</taxon>
        <taxon>Armatimonadota</taxon>
        <taxon>Fimbriimonadia</taxon>
        <taxon>Fimbriimonadales</taxon>
        <taxon>Fimbriimonadaceae</taxon>
        <taxon>Fimbriimonas</taxon>
    </lineage>
</organism>
<name>A0A931LV92_FIMGI</name>
<sequence>MGFRNFSIWRGRLPHWRADGVCYYITFRHRRALDAGERHALFVPLMRALARLGDLRILAVQEEQTELMVQVGDGVAGRPVEVSRVVESAKNRAGKQIAKATGERFGPFYSESYDRIVRDRVEFEERLLQVAQGGEPFEDSLWLPKPPLSRKGGRQNPRPPAECSAER</sequence>